<dbReference type="PANTHER" id="PTHR31756">
    <property type="entry name" value="PYRUVATE, PHOSPHATE DIKINASE REGULATORY PROTEIN 1, CHLOROPLASTIC"/>
    <property type="match status" value="1"/>
</dbReference>
<keyword evidence="7" id="KW-1185">Reference proteome</keyword>
<evidence type="ECO:0000256" key="1">
    <source>
        <dbReference type="ARBA" id="ARBA00022527"/>
    </source>
</evidence>
<organism evidence="6 7">
    <name type="scientific">Algimonas arctica</name>
    <dbReference type="NCBI Taxonomy" id="1479486"/>
    <lineage>
        <taxon>Bacteria</taxon>
        <taxon>Pseudomonadati</taxon>
        <taxon>Pseudomonadota</taxon>
        <taxon>Alphaproteobacteria</taxon>
        <taxon>Maricaulales</taxon>
        <taxon>Robiginitomaculaceae</taxon>
        <taxon>Algimonas</taxon>
    </lineage>
</organism>
<keyword evidence="3 5" id="KW-0547">Nucleotide-binding</keyword>
<dbReference type="InterPro" id="IPR026565">
    <property type="entry name" value="PPDK_reg"/>
</dbReference>
<dbReference type="AlphaFoldDB" id="A0A8J3CR17"/>
<dbReference type="InterPro" id="IPR005177">
    <property type="entry name" value="Kinase-pyrophosphorylase"/>
</dbReference>
<dbReference type="GO" id="GO:0005524">
    <property type="term" value="F:ATP binding"/>
    <property type="evidence" value="ECO:0007669"/>
    <property type="project" value="InterPro"/>
</dbReference>
<dbReference type="Pfam" id="PF03618">
    <property type="entry name" value="Kinase-PPPase"/>
    <property type="match status" value="1"/>
</dbReference>
<evidence type="ECO:0000313" key="6">
    <source>
        <dbReference type="EMBL" id="GHA86625.1"/>
    </source>
</evidence>
<name>A0A8J3CR17_9PROT</name>
<dbReference type="GO" id="GO:0016776">
    <property type="term" value="F:phosphotransferase activity, phosphate group as acceptor"/>
    <property type="evidence" value="ECO:0007669"/>
    <property type="project" value="UniProtKB-UniRule"/>
</dbReference>
<protein>
    <recommendedName>
        <fullName evidence="5">Putative pyruvate, phosphate dikinase regulatory protein</fullName>
        <shortName evidence="5">PPDK regulatory protein</shortName>
        <ecNumber evidence="5">2.7.11.32</ecNumber>
        <ecNumber evidence="5">2.7.4.27</ecNumber>
    </recommendedName>
</protein>
<dbReference type="EC" id="2.7.4.27" evidence="5"/>
<evidence type="ECO:0000256" key="2">
    <source>
        <dbReference type="ARBA" id="ARBA00022679"/>
    </source>
</evidence>
<comment type="catalytic activity">
    <reaction evidence="5">
        <text>N(tele)-phospho-L-histidyl/L-threonyl-[pyruvate, phosphate dikinase] + ADP = N(tele)-phospho-L-histidyl/O-phospho-L-threonyl-[pyruvate, phosphate dikinase] + AMP + H(+)</text>
        <dbReference type="Rhea" id="RHEA:43692"/>
        <dbReference type="Rhea" id="RHEA-COMP:10650"/>
        <dbReference type="Rhea" id="RHEA-COMP:10651"/>
        <dbReference type="ChEBI" id="CHEBI:15378"/>
        <dbReference type="ChEBI" id="CHEBI:30013"/>
        <dbReference type="ChEBI" id="CHEBI:61977"/>
        <dbReference type="ChEBI" id="CHEBI:83586"/>
        <dbReference type="ChEBI" id="CHEBI:456215"/>
        <dbReference type="ChEBI" id="CHEBI:456216"/>
        <dbReference type="EC" id="2.7.11.32"/>
    </reaction>
</comment>
<dbReference type="RefSeq" id="WP_189495512.1">
    <property type="nucleotide sequence ID" value="NZ_BMZH01000002.1"/>
</dbReference>
<gene>
    <name evidence="6" type="ORF">GCM10009069_07290</name>
</gene>
<dbReference type="HAMAP" id="MF_00921">
    <property type="entry name" value="PDRP"/>
    <property type="match status" value="1"/>
</dbReference>
<comment type="caution">
    <text evidence="6">The sequence shown here is derived from an EMBL/GenBank/DDBJ whole genome shotgun (WGS) entry which is preliminary data.</text>
</comment>
<keyword evidence="6" id="KW-0670">Pyruvate</keyword>
<evidence type="ECO:0000256" key="4">
    <source>
        <dbReference type="ARBA" id="ARBA00022777"/>
    </source>
</evidence>
<keyword evidence="2 5" id="KW-0808">Transferase</keyword>
<accession>A0A8J3CR17</accession>
<comment type="function">
    <text evidence="5">Bifunctional serine/threonine kinase and phosphorylase involved in the regulation of the pyruvate, phosphate dikinase (PPDK) by catalyzing its phosphorylation/dephosphorylation.</text>
</comment>
<dbReference type="EMBL" id="BMZH01000002">
    <property type="protein sequence ID" value="GHA86625.1"/>
    <property type="molecule type" value="Genomic_DNA"/>
</dbReference>
<dbReference type="EC" id="2.7.11.32" evidence="5"/>
<keyword evidence="1 5" id="KW-0723">Serine/threonine-protein kinase</keyword>
<comment type="similarity">
    <text evidence="5">Belongs to the pyruvate, phosphate/water dikinase regulatory protein family. PDRP subfamily.</text>
</comment>
<comment type="catalytic activity">
    <reaction evidence="5">
        <text>N(tele)-phospho-L-histidyl/O-phospho-L-threonyl-[pyruvate, phosphate dikinase] + phosphate + H(+) = N(tele)-phospho-L-histidyl/L-threonyl-[pyruvate, phosphate dikinase] + diphosphate</text>
        <dbReference type="Rhea" id="RHEA:43696"/>
        <dbReference type="Rhea" id="RHEA-COMP:10650"/>
        <dbReference type="Rhea" id="RHEA-COMP:10651"/>
        <dbReference type="ChEBI" id="CHEBI:15378"/>
        <dbReference type="ChEBI" id="CHEBI:30013"/>
        <dbReference type="ChEBI" id="CHEBI:33019"/>
        <dbReference type="ChEBI" id="CHEBI:43474"/>
        <dbReference type="ChEBI" id="CHEBI:61977"/>
        <dbReference type="ChEBI" id="CHEBI:83586"/>
        <dbReference type="EC" id="2.7.4.27"/>
    </reaction>
</comment>
<keyword evidence="4 5" id="KW-0418">Kinase</keyword>
<reference evidence="6" key="1">
    <citation type="journal article" date="2014" name="Int. J. Syst. Evol. Microbiol.">
        <title>Complete genome sequence of Corynebacterium casei LMG S-19264T (=DSM 44701T), isolated from a smear-ripened cheese.</title>
        <authorList>
            <consortium name="US DOE Joint Genome Institute (JGI-PGF)"/>
            <person name="Walter F."/>
            <person name="Albersmeier A."/>
            <person name="Kalinowski J."/>
            <person name="Ruckert C."/>
        </authorList>
    </citation>
    <scope>NUCLEOTIDE SEQUENCE</scope>
    <source>
        <strain evidence="6">KCTC 32513</strain>
    </source>
</reference>
<evidence type="ECO:0000313" key="7">
    <source>
        <dbReference type="Proteomes" id="UP000634004"/>
    </source>
</evidence>
<sequence>MPERNLNISTCFHVHLVSDSTGETLVGMMKASTAQFRSATALEHLHALVRSDSQMERTLLMIENKPGVVLYTLVDPEKRKRLEEFCTNLHIPHVSILDSTLAMMGRYLGVTTTAEVGAQRTLDAAYYNRISALDFAMVHDDGQHMEGLVDADIVLLGISRTSKTPTSIYLANRGYKTGNIPLVPVAPNGIQLPPIIDQLKLPLVIGLVASPDRIVEIRTNRLKGLSATGRSNYTDQTSVRDEVRDAKRLFSRRGFPIIDVSRRSIEETAAQIINLYKLHRPEQALKRAMQ</sequence>
<evidence type="ECO:0000256" key="3">
    <source>
        <dbReference type="ARBA" id="ARBA00022741"/>
    </source>
</evidence>
<dbReference type="NCBIfam" id="NF003742">
    <property type="entry name" value="PRK05339.1"/>
    <property type="match status" value="1"/>
</dbReference>
<dbReference type="Proteomes" id="UP000634004">
    <property type="component" value="Unassembled WGS sequence"/>
</dbReference>
<dbReference type="PANTHER" id="PTHR31756:SF3">
    <property type="entry name" value="PYRUVATE, PHOSPHATE DIKINASE REGULATORY PROTEIN 1, CHLOROPLASTIC"/>
    <property type="match status" value="1"/>
</dbReference>
<proteinExistence type="inferred from homology"/>
<feature type="binding site" evidence="5">
    <location>
        <begin position="157"/>
        <end position="164"/>
    </location>
    <ligand>
        <name>ADP</name>
        <dbReference type="ChEBI" id="CHEBI:456216"/>
    </ligand>
</feature>
<reference evidence="6" key="2">
    <citation type="submission" date="2020-09" db="EMBL/GenBank/DDBJ databases">
        <authorList>
            <person name="Sun Q."/>
            <person name="Kim S."/>
        </authorList>
    </citation>
    <scope>NUCLEOTIDE SEQUENCE</scope>
    <source>
        <strain evidence="6">KCTC 32513</strain>
    </source>
</reference>
<evidence type="ECO:0000256" key="5">
    <source>
        <dbReference type="HAMAP-Rule" id="MF_00921"/>
    </source>
</evidence>
<dbReference type="GO" id="GO:0043531">
    <property type="term" value="F:ADP binding"/>
    <property type="evidence" value="ECO:0007669"/>
    <property type="project" value="UniProtKB-UniRule"/>
</dbReference>
<dbReference type="GO" id="GO:0004674">
    <property type="term" value="F:protein serine/threonine kinase activity"/>
    <property type="evidence" value="ECO:0007669"/>
    <property type="project" value="UniProtKB-UniRule"/>
</dbReference>